<gene>
    <name evidence="3" type="ORF">UFOPK4275_00980</name>
    <name evidence="4" type="ORF">UFOPK4422_01597</name>
</gene>
<dbReference type="Pfam" id="PF13649">
    <property type="entry name" value="Methyltransf_25"/>
    <property type="match status" value="1"/>
</dbReference>
<dbReference type="CDD" id="cd02440">
    <property type="entry name" value="AdoMet_MTases"/>
    <property type="match status" value="1"/>
</dbReference>
<dbReference type="EMBL" id="CAFBRX010000226">
    <property type="protein sequence ID" value="CAB5135309.1"/>
    <property type="molecule type" value="Genomic_DNA"/>
</dbReference>
<dbReference type="GO" id="GO:0016740">
    <property type="term" value="F:transferase activity"/>
    <property type="evidence" value="ECO:0007669"/>
    <property type="project" value="UniProtKB-KW"/>
</dbReference>
<name>A0A6J7W1N6_9ZZZZ</name>
<evidence type="ECO:0000259" key="2">
    <source>
        <dbReference type="Pfam" id="PF13649"/>
    </source>
</evidence>
<dbReference type="PANTHER" id="PTHR43861">
    <property type="entry name" value="TRANS-ACONITATE 2-METHYLTRANSFERASE-RELATED"/>
    <property type="match status" value="1"/>
</dbReference>
<dbReference type="InterPro" id="IPR041698">
    <property type="entry name" value="Methyltransf_25"/>
</dbReference>
<proteinExistence type="predicted"/>
<sequence length="204" mass="22470">MTDAPGWQVSPRWIEWRRTVDLLKYDERFTLMAERGDSIHGEADFIERLFPRRKISLLDAGCGTGRLAIEMTSRGHHAVGVDLDPDMIARARSKASDIEWHVADLSKLALGSKSEVVVMAGNIPLFCAPGSQAGIIKSLSQHIVTDGYLISGFSLEDRGDAYLSADYQRDALAAGLTFVAEYSNWNGDGSITGDDYTVMVHQLH</sequence>
<reference evidence="4" key="1">
    <citation type="submission" date="2020-05" db="EMBL/GenBank/DDBJ databases">
        <authorList>
            <person name="Chiriac C."/>
            <person name="Salcher M."/>
            <person name="Ghai R."/>
            <person name="Kavagutti S V."/>
        </authorList>
    </citation>
    <scope>NUCLEOTIDE SEQUENCE</scope>
</reference>
<dbReference type="InterPro" id="IPR029063">
    <property type="entry name" value="SAM-dependent_MTases_sf"/>
</dbReference>
<evidence type="ECO:0000313" key="3">
    <source>
        <dbReference type="EMBL" id="CAB5052481.1"/>
    </source>
</evidence>
<dbReference type="SUPFAM" id="SSF53335">
    <property type="entry name" value="S-adenosyl-L-methionine-dependent methyltransferases"/>
    <property type="match status" value="1"/>
</dbReference>
<dbReference type="EMBL" id="CAFBQJ010000186">
    <property type="protein sequence ID" value="CAB5052481.1"/>
    <property type="molecule type" value="Genomic_DNA"/>
</dbReference>
<dbReference type="AlphaFoldDB" id="A0A6J7W1N6"/>
<accession>A0A6J7W1N6</accession>
<keyword evidence="1" id="KW-0808">Transferase</keyword>
<dbReference type="Gene3D" id="3.40.50.150">
    <property type="entry name" value="Vaccinia Virus protein VP39"/>
    <property type="match status" value="1"/>
</dbReference>
<organism evidence="4">
    <name type="scientific">freshwater metagenome</name>
    <dbReference type="NCBI Taxonomy" id="449393"/>
    <lineage>
        <taxon>unclassified sequences</taxon>
        <taxon>metagenomes</taxon>
        <taxon>ecological metagenomes</taxon>
    </lineage>
</organism>
<protein>
    <submittedName>
        <fullName evidence="4">Unannotated protein</fullName>
    </submittedName>
</protein>
<feature type="domain" description="Methyltransferase" evidence="2">
    <location>
        <begin position="58"/>
        <end position="143"/>
    </location>
</feature>
<evidence type="ECO:0000313" key="4">
    <source>
        <dbReference type="EMBL" id="CAB5135309.1"/>
    </source>
</evidence>
<evidence type="ECO:0000256" key="1">
    <source>
        <dbReference type="ARBA" id="ARBA00022679"/>
    </source>
</evidence>